<organism evidence="4 5">
    <name type="scientific">Trinickia dabaoshanensis</name>
    <dbReference type="NCBI Taxonomy" id="564714"/>
    <lineage>
        <taxon>Bacteria</taxon>
        <taxon>Pseudomonadati</taxon>
        <taxon>Pseudomonadota</taxon>
        <taxon>Betaproteobacteria</taxon>
        <taxon>Burkholderiales</taxon>
        <taxon>Burkholderiaceae</taxon>
        <taxon>Trinickia</taxon>
    </lineage>
</organism>
<dbReference type="SMART" id="SM00823">
    <property type="entry name" value="PKS_PP"/>
    <property type="match status" value="1"/>
</dbReference>
<evidence type="ECO:0000259" key="3">
    <source>
        <dbReference type="PROSITE" id="PS50075"/>
    </source>
</evidence>
<protein>
    <submittedName>
        <fullName evidence="4">Phosphopantetheine-binding protein</fullName>
    </submittedName>
</protein>
<sequence length="114" mass="12384">MSDQLQSSAVDGAKITTAKILAWVEEWTEANHLKVPSDFDQTFAEAGFDSMHSVELAFFLEERLKIKIDDTVLFDYPTFASLAEHLLSLAQPAEAGQGDYAVASSSPASGTGNW</sequence>
<dbReference type="Proteomes" id="UP000235616">
    <property type="component" value="Unassembled WGS sequence"/>
</dbReference>
<dbReference type="InterPro" id="IPR020806">
    <property type="entry name" value="PKS_PP-bd"/>
</dbReference>
<reference evidence="4 5" key="1">
    <citation type="submission" date="2018-01" db="EMBL/GenBank/DDBJ databases">
        <title>Whole genome analyses suggest that Burkholderia sensu lato contains two further novel genera in the rhizoxinica-symbiotica group Mycetohabitans gen. nov., and Trinickia gen. nov.: implications for the evolution of diazotrophy and nodulation in the Burkholderiaceae.</title>
        <authorList>
            <person name="Estrada-de los Santos P."/>
            <person name="Palmer M."/>
            <person name="Chavez-Ramirez B."/>
            <person name="Beukes C."/>
            <person name="Steenkamp E.T."/>
            <person name="Hirsch A.M."/>
            <person name="Manyaka P."/>
            <person name="Maluk M."/>
            <person name="Lafos M."/>
            <person name="Crook M."/>
            <person name="Gross E."/>
            <person name="Simon M.F."/>
            <person name="Bueno dos Reis Junior F."/>
            <person name="Poole P.S."/>
            <person name="Venter S.N."/>
            <person name="James E.K."/>
        </authorList>
    </citation>
    <scope>NUCLEOTIDE SEQUENCE [LARGE SCALE GENOMIC DNA]</scope>
    <source>
        <strain evidence="4 5">GIMN1.004</strain>
    </source>
</reference>
<evidence type="ECO:0000313" key="4">
    <source>
        <dbReference type="EMBL" id="PMS16028.1"/>
    </source>
</evidence>
<keyword evidence="2" id="KW-0597">Phosphoprotein</keyword>
<proteinExistence type="predicted"/>
<accession>A0A2N7VFV2</accession>
<keyword evidence="5" id="KW-1185">Reference proteome</keyword>
<dbReference type="Pfam" id="PF00550">
    <property type="entry name" value="PP-binding"/>
    <property type="match status" value="1"/>
</dbReference>
<dbReference type="OrthoDB" id="9023404at2"/>
<dbReference type="PROSITE" id="PS50075">
    <property type="entry name" value="CARRIER"/>
    <property type="match status" value="1"/>
</dbReference>
<dbReference type="SUPFAM" id="SSF47336">
    <property type="entry name" value="ACP-like"/>
    <property type="match status" value="1"/>
</dbReference>
<name>A0A2N7VFV2_9BURK</name>
<dbReference type="AlphaFoldDB" id="A0A2N7VFV2"/>
<dbReference type="InterPro" id="IPR036736">
    <property type="entry name" value="ACP-like_sf"/>
</dbReference>
<keyword evidence="1" id="KW-0596">Phosphopantetheine</keyword>
<dbReference type="InterPro" id="IPR006162">
    <property type="entry name" value="Ppantetheine_attach_site"/>
</dbReference>
<dbReference type="RefSeq" id="WP_102648179.1">
    <property type="nucleotide sequence ID" value="NZ_PNYA01000027.1"/>
</dbReference>
<feature type="domain" description="Carrier" evidence="3">
    <location>
        <begin position="14"/>
        <end position="90"/>
    </location>
</feature>
<dbReference type="PROSITE" id="PS00012">
    <property type="entry name" value="PHOSPHOPANTETHEINE"/>
    <property type="match status" value="1"/>
</dbReference>
<evidence type="ECO:0000313" key="5">
    <source>
        <dbReference type="Proteomes" id="UP000235616"/>
    </source>
</evidence>
<dbReference type="Gene3D" id="1.10.1200.10">
    <property type="entry name" value="ACP-like"/>
    <property type="match status" value="1"/>
</dbReference>
<dbReference type="EMBL" id="PNYA01000027">
    <property type="protein sequence ID" value="PMS16028.1"/>
    <property type="molecule type" value="Genomic_DNA"/>
</dbReference>
<evidence type="ECO:0000256" key="2">
    <source>
        <dbReference type="ARBA" id="ARBA00022553"/>
    </source>
</evidence>
<dbReference type="InterPro" id="IPR009081">
    <property type="entry name" value="PP-bd_ACP"/>
</dbReference>
<evidence type="ECO:0000256" key="1">
    <source>
        <dbReference type="ARBA" id="ARBA00022450"/>
    </source>
</evidence>
<gene>
    <name evidence="4" type="ORF">C0Z18_25240</name>
</gene>
<comment type="caution">
    <text evidence="4">The sequence shown here is derived from an EMBL/GenBank/DDBJ whole genome shotgun (WGS) entry which is preliminary data.</text>
</comment>
<dbReference type="GO" id="GO:0031177">
    <property type="term" value="F:phosphopantetheine binding"/>
    <property type="evidence" value="ECO:0007669"/>
    <property type="project" value="InterPro"/>
</dbReference>